<reference evidence="1" key="2">
    <citation type="journal article" date="2014" name="PLoS Genet.">
        <title>Signature gene expression reveals novel clues to the molecular mechanisms of dimorphic transition in Penicillium marneffei.</title>
        <authorList>
            <person name="Yang E."/>
            <person name="Wang G."/>
            <person name="Cai J."/>
            <person name="Woo P.C."/>
            <person name="Lau S.K."/>
            <person name="Yuen K.-Y."/>
            <person name="Chow W.-N."/>
            <person name="Lin X."/>
        </authorList>
    </citation>
    <scope>NUCLEOTIDE SEQUENCE</scope>
    <source>
        <strain evidence="1">PM1</strain>
    </source>
</reference>
<comment type="caution">
    <text evidence="1">The sequence shown here is derived from an EMBL/GenBank/DDBJ whole genome shotgun (WGS) entry which is preliminary data.</text>
</comment>
<accession>A0A093V761</accession>
<evidence type="ECO:0000313" key="1">
    <source>
        <dbReference type="EMBL" id="KFX45829.1"/>
    </source>
</evidence>
<dbReference type="EMBL" id="JPOX01000021">
    <property type="protein sequence ID" value="KFX45829.1"/>
    <property type="molecule type" value="Genomic_DNA"/>
</dbReference>
<proteinExistence type="predicted"/>
<gene>
    <name evidence="1" type="ORF">GQ26_0210410</name>
</gene>
<protein>
    <submittedName>
        <fullName evidence="1">Uncharacterized protein</fullName>
    </submittedName>
</protein>
<organism evidence="1">
    <name type="scientific">Talaromyces marneffei PM1</name>
    <dbReference type="NCBI Taxonomy" id="1077442"/>
    <lineage>
        <taxon>Eukaryota</taxon>
        <taxon>Fungi</taxon>
        <taxon>Dikarya</taxon>
        <taxon>Ascomycota</taxon>
        <taxon>Pezizomycotina</taxon>
        <taxon>Eurotiomycetes</taxon>
        <taxon>Eurotiomycetidae</taxon>
        <taxon>Eurotiales</taxon>
        <taxon>Trichocomaceae</taxon>
        <taxon>Talaromyces</taxon>
        <taxon>Talaromyces sect. Talaromyces</taxon>
    </lineage>
</organism>
<name>A0A093V761_TALMA</name>
<reference key="1">
    <citation type="journal article" date="2014" name="PLoS Genet.">
        <title>Signature Gene Expression Reveals Novel Clues to the Molecular Mechanisms of Dimorphic Transition in Penicillium marneffei.</title>
        <authorList>
            <person name="Yang E."/>
            <person name="Wang G."/>
            <person name="Cai J."/>
            <person name="Woo P.C."/>
            <person name="Lau S.K."/>
            <person name="Yuen K.-Y."/>
            <person name="Chow W.-N."/>
            <person name="Lin X."/>
        </authorList>
    </citation>
    <scope>NUCLEOTIDE SEQUENCE [LARGE SCALE GENOMIC DNA]</scope>
    <source>
        <strain>PM1</strain>
    </source>
</reference>
<dbReference type="HOGENOM" id="CLU_2924292_0_0_1"/>
<sequence>MYLLLRLHNTVLRVPRTADHIPLWASLPGYRYWRLRDPWNPSHHQWINAIYNQTRNPLALG</sequence>
<dbReference type="AlphaFoldDB" id="A0A093V761"/>